<keyword evidence="2" id="KW-1185">Reference proteome</keyword>
<sequence length="89" mass="9045">MTPVSAANFEPVTVGSYETMIRPSGWVLQAVPGMDASLLKVAVMALADNVETGAGAAEAWVASSPAAARPTEPSTAVIRANFTVSLLVG</sequence>
<organism evidence="1 2">
    <name type="scientific">Kribbella koreensis</name>
    <dbReference type="NCBI Taxonomy" id="57909"/>
    <lineage>
        <taxon>Bacteria</taxon>
        <taxon>Bacillati</taxon>
        <taxon>Actinomycetota</taxon>
        <taxon>Actinomycetes</taxon>
        <taxon>Propionibacteriales</taxon>
        <taxon>Kribbellaceae</taxon>
        <taxon>Kribbella</taxon>
    </lineage>
</organism>
<comment type="caution">
    <text evidence="1">The sequence shown here is derived from an EMBL/GenBank/DDBJ whole genome shotgun (WGS) entry which is preliminary data.</text>
</comment>
<accession>A0ABN1QE85</accession>
<evidence type="ECO:0000313" key="2">
    <source>
        <dbReference type="Proteomes" id="UP001500542"/>
    </source>
</evidence>
<name>A0ABN1QE85_9ACTN</name>
<dbReference type="Proteomes" id="UP001500542">
    <property type="component" value="Unassembled WGS sequence"/>
</dbReference>
<gene>
    <name evidence="1" type="ORF">GCM10009554_31890</name>
</gene>
<reference evidence="1 2" key="1">
    <citation type="journal article" date="2019" name="Int. J. Syst. Evol. Microbiol.">
        <title>The Global Catalogue of Microorganisms (GCM) 10K type strain sequencing project: providing services to taxonomists for standard genome sequencing and annotation.</title>
        <authorList>
            <consortium name="The Broad Institute Genomics Platform"/>
            <consortium name="The Broad Institute Genome Sequencing Center for Infectious Disease"/>
            <person name="Wu L."/>
            <person name="Ma J."/>
        </authorList>
    </citation>
    <scope>NUCLEOTIDE SEQUENCE [LARGE SCALE GENOMIC DNA]</scope>
    <source>
        <strain evidence="1 2">JCM 10977</strain>
    </source>
</reference>
<protein>
    <submittedName>
        <fullName evidence="1">Uncharacterized protein</fullName>
    </submittedName>
</protein>
<evidence type="ECO:0000313" key="1">
    <source>
        <dbReference type="EMBL" id="GAA0940853.1"/>
    </source>
</evidence>
<proteinExistence type="predicted"/>
<dbReference type="EMBL" id="BAAAHK010000007">
    <property type="protein sequence ID" value="GAA0940853.1"/>
    <property type="molecule type" value="Genomic_DNA"/>
</dbReference>